<dbReference type="SUPFAM" id="SSF48452">
    <property type="entry name" value="TPR-like"/>
    <property type="match status" value="1"/>
</dbReference>
<dbReference type="PROSITE" id="PS50280">
    <property type="entry name" value="SET"/>
    <property type="match status" value="1"/>
</dbReference>
<dbReference type="EMBL" id="JADBJN010000003">
    <property type="protein sequence ID" value="KAG5671091.1"/>
    <property type="molecule type" value="Genomic_DNA"/>
</dbReference>
<dbReference type="Gene3D" id="6.10.140.2220">
    <property type="match status" value="1"/>
</dbReference>
<dbReference type="OrthoDB" id="5945798at2759"/>
<protein>
    <recommendedName>
        <fullName evidence="1">SET domain-containing protein</fullName>
    </recommendedName>
</protein>
<reference evidence="2" key="1">
    <citation type="submission" date="2021-03" db="EMBL/GenBank/DDBJ databases">
        <title>Chromosome level genome of the anhydrobiotic midge Polypedilum vanderplanki.</title>
        <authorList>
            <person name="Yoshida Y."/>
            <person name="Kikawada T."/>
            <person name="Gusev O."/>
        </authorList>
    </citation>
    <scope>NUCLEOTIDE SEQUENCE</scope>
    <source>
        <strain evidence="2">NIAS01</strain>
        <tissue evidence="2">Whole body or cell culture</tissue>
    </source>
</reference>
<dbReference type="InterPro" id="IPR001214">
    <property type="entry name" value="SET_dom"/>
</dbReference>
<dbReference type="Gene3D" id="1.25.40.10">
    <property type="entry name" value="Tetratricopeptide repeat domain"/>
    <property type="match status" value="1"/>
</dbReference>
<dbReference type="Gene3D" id="2.170.270.10">
    <property type="entry name" value="SET domain"/>
    <property type="match status" value="1"/>
</dbReference>
<name>A0A9J6BNV2_POLVA</name>
<dbReference type="SUPFAM" id="SSF82199">
    <property type="entry name" value="SET domain"/>
    <property type="match status" value="1"/>
</dbReference>
<evidence type="ECO:0000259" key="1">
    <source>
        <dbReference type="PROSITE" id="PS50280"/>
    </source>
</evidence>
<gene>
    <name evidence="2" type="ORF">PVAND_001305</name>
</gene>
<dbReference type="Gene3D" id="1.10.220.160">
    <property type="match status" value="1"/>
</dbReference>
<dbReference type="GO" id="GO:0008276">
    <property type="term" value="F:protein methyltransferase activity"/>
    <property type="evidence" value="ECO:0007669"/>
    <property type="project" value="UniProtKB-ARBA"/>
</dbReference>
<organism evidence="2 3">
    <name type="scientific">Polypedilum vanderplanki</name>
    <name type="common">Sleeping chironomid midge</name>
    <dbReference type="NCBI Taxonomy" id="319348"/>
    <lineage>
        <taxon>Eukaryota</taxon>
        <taxon>Metazoa</taxon>
        <taxon>Ecdysozoa</taxon>
        <taxon>Arthropoda</taxon>
        <taxon>Hexapoda</taxon>
        <taxon>Insecta</taxon>
        <taxon>Pterygota</taxon>
        <taxon>Neoptera</taxon>
        <taxon>Endopterygota</taxon>
        <taxon>Diptera</taxon>
        <taxon>Nematocera</taxon>
        <taxon>Chironomoidea</taxon>
        <taxon>Chironomidae</taxon>
        <taxon>Chironominae</taxon>
        <taxon>Polypedilum</taxon>
        <taxon>Polypedilum</taxon>
    </lineage>
</organism>
<evidence type="ECO:0000313" key="3">
    <source>
        <dbReference type="Proteomes" id="UP001107558"/>
    </source>
</evidence>
<proteinExistence type="predicted"/>
<sequence>MLLLGECDYALEFFKYLDVSKIKPQNLKFFKRIKSNAEKVKFVENLLLEAKAMPKLNVLISKKSDQLAREYRTMGNTHFKKCEFFEALECYNKSLCCSRKNSIDMGLAYGNRSAVYKELKLYHIAIENINKAKNSNYPKEKLSKLEERAKASIKCIEEDNLIYLDQPIVPDFLKITQATNPNHLTIAGCLKLKHDDVYGQCVITDKDLKTGEIVAIEKPFSKCLLFSHAYKRCSNCLCQNFMNLEPCDHCSSAMFCSQKCCNEAHENFHKFECGINDGWSLIFTEILQTANRTFFEALKLVDYDISKLMEMQGNFEKSSVSIFDVDNKKENLLWAVNSLNTNIERCNDEELFDLCSIVAVMTHLFLNFTKLKQILTTNDYKDFYRNFIMKHSLINQANWIGLSYDDVDRVKIENYANGTLPLTSLINHSCAPNIITQTFNDETFLIVNSPIAAGEQLLRSYMPSINHYESNRNERTSNFLPFKFICVCEACKKNYPNFDKLKHMDNFQDYCNFVGNDVLLFRMRYHEYAKKKFPAYCDKIDEFSKHIPCFEVTNSQFLFRQCLQIFTMTPFDMMILRAKNQEELLNRFGKEIEFRMVDINTNQTTHAFPFADF</sequence>
<dbReference type="AlphaFoldDB" id="A0A9J6BNV2"/>
<dbReference type="Pfam" id="PF00856">
    <property type="entry name" value="SET"/>
    <property type="match status" value="1"/>
</dbReference>
<evidence type="ECO:0000313" key="2">
    <source>
        <dbReference type="EMBL" id="KAG5671091.1"/>
    </source>
</evidence>
<dbReference type="GO" id="GO:0008757">
    <property type="term" value="F:S-adenosylmethionine-dependent methyltransferase activity"/>
    <property type="evidence" value="ECO:0007669"/>
    <property type="project" value="UniProtKB-ARBA"/>
</dbReference>
<dbReference type="PANTHER" id="PTHR47111">
    <property type="entry name" value="BCDNA.LD29892"/>
    <property type="match status" value="1"/>
</dbReference>
<dbReference type="SUPFAM" id="SSF144232">
    <property type="entry name" value="HIT/MYND zinc finger-like"/>
    <property type="match status" value="1"/>
</dbReference>
<feature type="domain" description="SET" evidence="1">
    <location>
        <begin position="318"/>
        <end position="462"/>
    </location>
</feature>
<dbReference type="GO" id="GO:0008170">
    <property type="term" value="F:N-methyltransferase activity"/>
    <property type="evidence" value="ECO:0007669"/>
    <property type="project" value="UniProtKB-ARBA"/>
</dbReference>
<dbReference type="PANTHER" id="PTHR47111:SF1">
    <property type="entry name" value="SET AND MYND DOMAIN-CONTAINING PROTEIN 4"/>
    <property type="match status" value="1"/>
</dbReference>
<dbReference type="InterPro" id="IPR046341">
    <property type="entry name" value="SET_dom_sf"/>
</dbReference>
<dbReference type="Proteomes" id="UP001107558">
    <property type="component" value="Chromosome 3"/>
</dbReference>
<accession>A0A9J6BNV2</accession>
<keyword evidence="3" id="KW-1185">Reference proteome</keyword>
<dbReference type="InterPro" id="IPR011990">
    <property type="entry name" value="TPR-like_helical_dom_sf"/>
</dbReference>
<comment type="caution">
    <text evidence="2">The sequence shown here is derived from an EMBL/GenBank/DDBJ whole genome shotgun (WGS) entry which is preliminary data.</text>
</comment>